<reference evidence="8 9" key="1">
    <citation type="journal article" date="2019" name="Emerg. Microbes Infect.">
        <title>Comprehensive subspecies identification of 175 nontuberculous mycobacteria species based on 7547 genomic profiles.</title>
        <authorList>
            <person name="Matsumoto Y."/>
            <person name="Kinjo T."/>
            <person name="Motooka D."/>
            <person name="Nabeya D."/>
            <person name="Jung N."/>
            <person name="Uechi K."/>
            <person name="Horii T."/>
            <person name="Iida T."/>
            <person name="Fujita J."/>
            <person name="Nakamura S."/>
        </authorList>
    </citation>
    <scope>NUCLEOTIDE SEQUENCE [LARGE SCALE GENOMIC DNA]</scope>
    <source>
        <strain evidence="8 9">JCM 18538</strain>
    </source>
</reference>
<dbReference type="InterPro" id="IPR050833">
    <property type="entry name" value="Poly_Biosynth_Transport"/>
</dbReference>
<name>A0A7I7S506_9MYCO</name>
<evidence type="ECO:0000256" key="7">
    <source>
        <dbReference type="SAM" id="Phobius"/>
    </source>
</evidence>
<feature type="transmembrane region" description="Helical" evidence="7">
    <location>
        <begin position="441"/>
        <end position="459"/>
    </location>
</feature>
<feature type="transmembrane region" description="Helical" evidence="7">
    <location>
        <begin position="412"/>
        <end position="435"/>
    </location>
</feature>
<dbReference type="KEGG" id="marz:MARA_48040"/>
<keyword evidence="6 7" id="KW-0472">Membrane</keyword>
<proteinExistence type="inferred from homology"/>
<dbReference type="AlphaFoldDB" id="A0A7I7S506"/>
<evidence type="ECO:0000256" key="5">
    <source>
        <dbReference type="ARBA" id="ARBA00022989"/>
    </source>
</evidence>
<evidence type="ECO:0000313" key="9">
    <source>
        <dbReference type="Proteomes" id="UP000467428"/>
    </source>
</evidence>
<dbReference type="GO" id="GO:0005886">
    <property type="term" value="C:plasma membrane"/>
    <property type="evidence" value="ECO:0007669"/>
    <property type="project" value="UniProtKB-SubCell"/>
</dbReference>
<comment type="similarity">
    <text evidence="2">Belongs to the polysaccharide synthase family.</text>
</comment>
<feature type="transmembrane region" description="Helical" evidence="7">
    <location>
        <begin position="358"/>
        <end position="376"/>
    </location>
</feature>
<evidence type="ECO:0000256" key="2">
    <source>
        <dbReference type="ARBA" id="ARBA00007430"/>
    </source>
</evidence>
<dbReference type="CDD" id="cd13127">
    <property type="entry name" value="MATE_tuaB_like"/>
    <property type="match status" value="1"/>
</dbReference>
<organism evidence="8 9">
    <name type="scientific">Mycolicibacterium arabiense</name>
    <dbReference type="NCBI Taxonomy" id="1286181"/>
    <lineage>
        <taxon>Bacteria</taxon>
        <taxon>Bacillati</taxon>
        <taxon>Actinomycetota</taxon>
        <taxon>Actinomycetes</taxon>
        <taxon>Mycobacteriales</taxon>
        <taxon>Mycobacteriaceae</taxon>
        <taxon>Mycolicibacterium</taxon>
    </lineage>
</organism>
<feature type="transmembrane region" description="Helical" evidence="7">
    <location>
        <begin position="176"/>
        <end position="194"/>
    </location>
</feature>
<evidence type="ECO:0000256" key="4">
    <source>
        <dbReference type="ARBA" id="ARBA00022692"/>
    </source>
</evidence>
<dbReference type="PANTHER" id="PTHR30250">
    <property type="entry name" value="PST FAMILY PREDICTED COLANIC ACID TRANSPORTER"/>
    <property type="match status" value="1"/>
</dbReference>
<dbReference type="EMBL" id="AP022593">
    <property type="protein sequence ID" value="BBY51336.1"/>
    <property type="molecule type" value="Genomic_DNA"/>
</dbReference>
<dbReference type="Pfam" id="PF13440">
    <property type="entry name" value="Polysacc_synt_3"/>
    <property type="match status" value="1"/>
</dbReference>
<keyword evidence="5 7" id="KW-1133">Transmembrane helix</keyword>
<keyword evidence="4 7" id="KW-0812">Transmembrane</keyword>
<dbReference type="Proteomes" id="UP000467428">
    <property type="component" value="Chromosome"/>
</dbReference>
<accession>A0A7I7S506</accession>
<feature type="transmembrane region" description="Helical" evidence="7">
    <location>
        <begin position="382"/>
        <end position="400"/>
    </location>
</feature>
<feature type="transmembrane region" description="Helical" evidence="7">
    <location>
        <begin position="79"/>
        <end position="105"/>
    </location>
</feature>
<sequence length="491" mass="51559">MAESAALATGMRWSGFSVVGRELSRTVFTIVLARLVGPDDFGVVAQALVYIGIISLLLDQGFSSALIQRKDVHRDMPGVVVSVNLAVGGALAVLTVAIAPLWAAFMRTPELALILVAFAPSLLLRAATVTPRAMLIRSMDFRKMGIADILSALLGGIAGVIVAVLGGGYWSLVVQILATDAVLLSTLCLFGASWRPNANFGQLRHIAAFSGRAFMAGLLLNSLSRNVDNLLIGRVQGAQALAFYGLAYRLLLLPVQLALQTVATVLYPLFSRLADDLPALRDQLSRTTRLVAMGALPSMALVAAAAPQLVEIVFGPQWAPAVPIVQVLAVAGALQSIYQCSTSPLVLGTGHDKLNLRYAWLTTAVATLGIVAGLRFGPFGVALGYSVATALLVPVEWLIRRHLVKVSLREQLSSLLPATHVAAWMAATYLTVAVLVTGRDAVVLGVGSVAAVGVGALALRIGHPRLLADLVIDAKRLAGRNGSADVTGEPR</sequence>
<keyword evidence="9" id="KW-1185">Reference proteome</keyword>
<evidence type="ECO:0000256" key="1">
    <source>
        <dbReference type="ARBA" id="ARBA00004651"/>
    </source>
</evidence>
<keyword evidence="3" id="KW-1003">Cell membrane</keyword>
<feature type="transmembrane region" description="Helical" evidence="7">
    <location>
        <begin position="41"/>
        <end position="58"/>
    </location>
</feature>
<evidence type="ECO:0000256" key="6">
    <source>
        <dbReference type="ARBA" id="ARBA00023136"/>
    </source>
</evidence>
<evidence type="ECO:0000256" key="3">
    <source>
        <dbReference type="ARBA" id="ARBA00022475"/>
    </source>
</evidence>
<gene>
    <name evidence="8" type="ORF">MARA_48040</name>
</gene>
<dbReference type="PANTHER" id="PTHR30250:SF10">
    <property type="entry name" value="LIPOPOLYSACCHARIDE BIOSYNTHESIS PROTEIN WZXC"/>
    <property type="match status" value="1"/>
</dbReference>
<comment type="subcellular location">
    <subcellularLocation>
        <location evidence="1">Cell membrane</location>
        <topology evidence="1">Multi-pass membrane protein</topology>
    </subcellularLocation>
</comment>
<protein>
    <submittedName>
        <fullName evidence="8">Lipopolysaccharide biosynthesis protein</fullName>
    </submittedName>
</protein>
<geneLocation type="plasmid" evidence="9">
    <name>pjcm18538 dna</name>
</geneLocation>
<feature type="transmembrane region" description="Helical" evidence="7">
    <location>
        <begin position="111"/>
        <end position="128"/>
    </location>
</feature>
<feature type="transmembrane region" description="Helical" evidence="7">
    <location>
        <begin position="149"/>
        <end position="170"/>
    </location>
</feature>
<evidence type="ECO:0000313" key="8">
    <source>
        <dbReference type="EMBL" id="BBY51336.1"/>
    </source>
</evidence>
<feature type="transmembrane region" description="Helical" evidence="7">
    <location>
        <begin position="290"/>
        <end position="306"/>
    </location>
</feature>
<dbReference type="RefSeq" id="WP_163921813.1">
    <property type="nucleotide sequence ID" value="NZ_AP022593.1"/>
</dbReference>